<dbReference type="AlphaFoldDB" id="A0A285VNG6"/>
<reference evidence="1 2" key="1">
    <citation type="submission" date="2017-08" db="EMBL/GenBank/DDBJ databases">
        <authorList>
            <person name="de Groot N.N."/>
        </authorList>
    </citation>
    <scope>NUCLEOTIDE SEQUENCE [LARGE SCALE GENOMIC DNA]</scope>
    <source>
        <strain evidence="1 2">USBA 855</strain>
    </source>
</reference>
<dbReference type="Gene3D" id="2.60.40.10">
    <property type="entry name" value="Immunoglobulins"/>
    <property type="match status" value="1"/>
</dbReference>
<evidence type="ECO:0000313" key="2">
    <source>
        <dbReference type="Proteomes" id="UP000219023"/>
    </source>
</evidence>
<keyword evidence="1" id="KW-0449">Lipoprotein</keyword>
<organism evidence="1 2">
    <name type="scientific">Chromohalobacter canadensis</name>
    <dbReference type="NCBI Taxonomy" id="141389"/>
    <lineage>
        <taxon>Bacteria</taxon>
        <taxon>Pseudomonadati</taxon>
        <taxon>Pseudomonadota</taxon>
        <taxon>Gammaproteobacteria</taxon>
        <taxon>Oceanospirillales</taxon>
        <taxon>Halomonadaceae</taxon>
        <taxon>Chromohalobacter</taxon>
    </lineage>
</organism>
<dbReference type="Pfam" id="PF03923">
    <property type="entry name" value="Lipoprotein_16"/>
    <property type="match status" value="1"/>
</dbReference>
<sequence>MRMRRLIPVRTWPAFALVALLMTPLLMTGCAQSPQILQVKPDIGTALPQTGNGQEIALSVVDGRRSDVLGTRSGSPASTSTIRVPAHDVIPKLQTQAEQALRRMGFSPVADGSTNATLTLTLADLSYGPVEADAPLLDAAQLQAVLRAQVANDGGTYTGTYTAKRKQSFAIKPDWDSNNRMVSDLLSNALRRTFSDPELSRQLKD</sequence>
<accession>A0A285VNG6</accession>
<name>A0A285VNG6_9GAMM</name>
<dbReference type="EMBL" id="OBQJ01000005">
    <property type="protein sequence ID" value="SOC55624.1"/>
    <property type="molecule type" value="Genomic_DNA"/>
</dbReference>
<dbReference type="InterPro" id="IPR005619">
    <property type="entry name" value="Uncharacterised_YajG"/>
</dbReference>
<protein>
    <submittedName>
        <fullName evidence="1">Uncharacterized lipoprotein</fullName>
    </submittedName>
</protein>
<dbReference type="InterPro" id="IPR008964">
    <property type="entry name" value="Invasin/intimin_cell_adhesion"/>
</dbReference>
<dbReference type="InterPro" id="IPR013783">
    <property type="entry name" value="Ig-like_fold"/>
</dbReference>
<gene>
    <name evidence="1" type="ORF">SAMN05421509_105236</name>
</gene>
<dbReference type="Proteomes" id="UP000219023">
    <property type="component" value="Unassembled WGS sequence"/>
</dbReference>
<dbReference type="SUPFAM" id="SSF49373">
    <property type="entry name" value="Invasin/intimin cell-adhesion fragments"/>
    <property type="match status" value="1"/>
</dbReference>
<proteinExistence type="predicted"/>
<dbReference type="PROSITE" id="PS51257">
    <property type="entry name" value="PROKAR_LIPOPROTEIN"/>
    <property type="match status" value="1"/>
</dbReference>
<evidence type="ECO:0000313" key="1">
    <source>
        <dbReference type="EMBL" id="SOC55624.1"/>
    </source>
</evidence>